<reference evidence="2 3" key="1">
    <citation type="submission" date="2017-03" db="EMBL/GenBank/DDBJ databases">
        <title>Lifting the veil on microbial sulfur biogeochemistry in mining wastewaters.</title>
        <authorList>
            <person name="Kantor R.S."/>
            <person name="Colenbrander Nelson T."/>
            <person name="Marshall S."/>
            <person name="Bennett D."/>
            <person name="Apte S."/>
            <person name="Camacho D."/>
            <person name="Thomas B.C."/>
            <person name="Warren L.A."/>
            <person name="Banfield J.F."/>
        </authorList>
    </citation>
    <scope>NUCLEOTIDE SEQUENCE [LARGE SCALE GENOMIC DNA]</scope>
    <source>
        <strain evidence="2">32-68-21</strain>
    </source>
</reference>
<evidence type="ECO:0000313" key="2">
    <source>
        <dbReference type="EMBL" id="OYX56350.1"/>
    </source>
</evidence>
<feature type="domain" description="Methyltransferase regulatory" evidence="1">
    <location>
        <begin position="219"/>
        <end position="300"/>
    </location>
</feature>
<name>A0A258HH86_9CAUL</name>
<proteinExistence type="predicted"/>
<evidence type="ECO:0000313" key="3">
    <source>
        <dbReference type="Proteomes" id="UP000216147"/>
    </source>
</evidence>
<gene>
    <name evidence="2" type="ORF">B7Y86_10420</name>
</gene>
<dbReference type="Proteomes" id="UP000216147">
    <property type="component" value="Unassembled WGS sequence"/>
</dbReference>
<dbReference type="InterPro" id="IPR018773">
    <property type="entry name" value="MeTrfase_reg_dom_prd"/>
</dbReference>
<dbReference type="EMBL" id="NCEQ01000008">
    <property type="protein sequence ID" value="OYX56350.1"/>
    <property type="molecule type" value="Genomic_DNA"/>
</dbReference>
<dbReference type="SUPFAM" id="SSF53335">
    <property type="entry name" value="S-adenosyl-L-methionine-dependent methyltransferases"/>
    <property type="match status" value="1"/>
</dbReference>
<organism evidence="2 3">
    <name type="scientific">Brevundimonas subvibrioides</name>
    <dbReference type="NCBI Taxonomy" id="74313"/>
    <lineage>
        <taxon>Bacteria</taxon>
        <taxon>Pseudomonadati</taxon>
        <taxon>Pseudomonadota</taxon>
        <taxon>Alphaproteobacteria</taxon>
        <taxon>Caulobacterales</taxon>
        <taxon>Caulobacteraceae</taxon>
        <taxon>Brevundimonas</taxon>
    </lineage>
</organism>
<dbReference type="AlphaFoldDB" id="A0A258HH86"/>
<sequence>MSDWTSGYVADVEYTTGYFVELNPVRLPIGLLNAGYAPPKVRNACELGFGQGMSIAMHAAAQPHVNWYGDDFNPDHVLFARWLNDSAGANAELTDESFEQFCSRDDLPMFDSIGLHGVWTWVSPQNRDIIIDFINRKLNVGGVVYCSYNVMPGWSTAAPLRELMKLHTRMTAGAGMGSGEKMEAALNFIGEMFDRDPQYQAANPQAKAKFEQMKTMPPGYLSHEYMNSNWDLMYFSDIADMLGAAKLQFACSASYQEAVEETQFTPAQRAWLAGVDNEPFRETMKDFMRNTQFRKDYWVKGGLALPQAERIERIRDVRVVLQVQRANVPLTVSSALGDVTLVPEIYGPIVDFLADNRPHSIRDIEIGIQDKNIQFGQVLQALMLLTGLGQVGFAQSDTEIAAARAHTQKLNTALLRRAEAEDGINYLASPVTGGAIAVARVDQLFLKGWADGLAEPADWGDSAWRVLEAGGVRVIKDGQPLNSAEENRVALVEAAEKFRGTLLVLFQGLEIAVPRKVSPAGRKGGR</sequence>
<dbReference type="InterPro" id="IPR029063">
    <property type="entry name" value="SAM-dependent_MTases_sf"/>
</dbReference>
<evidence type="ECO:0000259" key="1">
    <source>
        <dbReference type="Pfam" id="PF10119"/>
    </source>
</evidence>
<protein>
    <recommendedName>
        <fullName evidence="1">Methyltransferase regulatory domain-containing protein</fullName>
    </recommendedName>
</protein>
<accession>A0A258HH86</accession>
<comment type="caution">
    <text evidence="2">The sequence shown here is derived from an EMBL/GenBank/DDBJ whole genome shotgun (WGS) entry which is preliminary data.</text>
</comment>
<dbReference type="Pfam" id="PF10119">
    <property type="entry name" value="MethyTransf_Reg"/>
    <property type="match status" value="1"/>
</dbReference>
<dbReference type="Gene3D" id="3.40.50.150">
    <property type="entry name" value="Vaccinia Virus protein VP39"/>
    <property type="match status" value="1"/>
</dbReference>